<dbReference type="AlphaFoldDB" id="A0A915L2R0"/>
<accession>A0A915L2R0</accession>
<evidence type="ECO:0000313" key="2">
    <source>
        <dbReference type="Proteomes" id="UP000887565"/>
    </source>
</evidence>
<feature type="transmembrane region" description="Helical" evidence="1">
    <location>
        <begin position="22"/>
        <end position="40"/>
    </location>
</feature>
<dbReference type="Proteomes" id="UP000887565">
    <property type="component" value="Unplaced"/>
</dbReference>
<evidence type="ECO:0000256" key="1">
    <source>
        <dbReference type="SAM" id="Phobius"/>
    </source>
</evidence>
<organism evidence="2 3">
    <name type="scientific">Romanomermis culicivorax</name>
    <name type="common">Nematode worm</name>
    <dbReference type="NCBI Taxonomy" id="13658"/>
    <lineage>
        <taxon>Eukaryota</taxon>
        <taxon>Metazoa</taxon>
        <taxon>Ecdysozoa</taxon>
        <taxon>Nematoda</taxon>
        <taxon>Enoplea</taxon>
        <taxon>Dorylaimia</taxon>
        <taxon>Mermithida</taxon>
        <taxon>Mermithoidea</taxon>
        <taxon>Mermithidae</taxon>
        <taxon>Romanomermis</taxon>
    </lineage>
</organism>
<keyword evidence="1" id="KW-0812">Transmembrane</keyword>
<feature type="transmembrane region" description="Helical" evidence="1">
    <location>
        <begin position="109"/>
        <end position="130"/>
    </location>
</feature>
<reference evidence="3" key="1">
    <citation type="submission" date="2022-11" db="UniProtKB">
        <authorList>
            <consortium name="WormBaseParasite"/>
        </authorList>
    </citation>
    <scope>IDENTIFICATION</scope>
</reference>
<evidence type="ECO:0000313" key="3">
    <source>
        <dbReference type="WBParaSite" id="nRc.2.0.1.t45363-RA"/>
    </source>
</evidence>
<keyword evidence="1" id="KW-1133">Transmembrane helix</keyword>
<keyword evidence="1" id="KW-0472">Membrane</keyword>
<sequence>MADKIVGLSISDSLFHMLNMDSLATLITGTAKYFIAMLLVTPPRLLKKFSNFGIFLGFEVGMGFVNSSIKQLSNDEGDRHLKLSESQKEYSSDSQRHEYTKRDFKKNPLFCVFTPLTAAVLGFALLRFALMSSLGVRPVPIGQRVHSASLFILPQSDGKPMHP</sequence>
<keyword evidence="2" id="KW-1185">Reference proteome</keyword>
<protein>
    <submittedName>
        <fullName evidence="3">Uncharacterized protein</fullName>
    </submittedName>
</protein>
<proteinExistence type="predicted"/>
<dbReference type="WBParaSite" id="nRc.2.0.1.t45363-RA">
    <property type="protein sequence ID" value="nRc.2.0.1.t45363-RA"/>
    <property type="gene ID" value="nRc.2.0.1.g45363"/>
</dbReference>
<name>A0A915L2R0_ROMCU</name>